<proteinExistence type="predicted"/>
<feature type="compositionally biased region" description="Polar residues" evidence="1">
    <location>
        <begin position="1"/>
        <end position="17"/>
    </location>
</feature>
<feature type="region of interest" description="Disordered" evidence="1">
    <location>
        <begin position="1"/>
        <end position="31"/>
    </location>
</feature>
<reference evidence="2" key="2">
    <citation type="submission" date="2025-08" db="UniProtKB">
        <authorList>
            <consortium name="Ensembl"/>
        </authorList>
    </citation>
    <scope>IDENTIFICATION</scope>
</reference>
<sequence>MTINASRGSVTRPMSRTNYEETDGFSPAAKDNVDGDLTDLIKNFPHLNMSGDEKMDWADQEVGVTCCQEEEHNEEMEWITSRNPSFCIWRERKDEEDSL</sequence>
<organism evidence="2 3">
    <name type="scientific">Oncorhynchus tshawytscha</name>
    <name type="common">Chinook salmon</name>
    <name type="synonym">Salmo tshawytscha</name>
    <dbReference type="NCBI Taxonomy" id="74940"/>
    <lineage>
        <taxon>Eukaryota</taxon>
        <taxon>Metazoa</taxon>
        <taxon>Chordata</taxon>
        <taxon>Craniata</taxon>
        <taxon>Vertebrata</taxon>
        <taxon>Euteleostomi</taxon>
        <taxon>Actinopterygii</taxon>
        <taxon>Neopterygii</taxon>
        <taxon>Teleostei</taxon>
        <taxon>Protacanthopterygii</taxon>
        <taxon>Salmoniformes</taxon>
        <taxon>Salmonidae</taxon>
        <taxon>Salmoninae</taxon>
        <taxon>Oncorhynchus</taxon>
    </lineage>
</organism>
<name>A0AAZ3SDH6_ONCTS</name>
<dbReference type="GeneTree" id="ENSGT00990000210450"/>
<dbReference type="AlphaFoldDB" id="A0AAZ3SDH6"/>
<evidence type="ECO:0000313" key="2">
    <source>
        <dbReference type="Ensembl" id="ENSOTSP00005151147.1"/>
    </source>
</evidence>
<evidence type="ECO:0000256" key="1">
    <source>
        <dbReference type="SAM" id="MobiDB-lite"/>
    </source>
</evidence>
<accession>A0AAZ3SDH6</accession>
<keyword evidence="3" id="KW-1185">Reference proteome</keyword>
<protein>
    <submittedName>
        <fullName evidence="2">Uncharacterized protein</fullName>
    </submittedName>
</protein>
<reference evidence="3" key="1">
    <citation type="journal article" date="2018" name="PLoS ONE">
        <title>Chinook salmon (Oncorhynchus tshawytscha) genome and transcriptome.</title>
        <authorList>
            <person name="Christensen K.A."/>
            <person name="Leong J.S."/>
            <person name="Sakhrani D."/>
            <person name="Biagi C.A."/>
            <person name="Minkley D.R."/>
            <person name="Withler R.E."/>
            <person name="Rondeau E.B."/>
            <person name="Koop B.F."/>
            <person name="Devlin R.H."/>
        </authorList>
    </citation>
    <scope>NUCLEOTIDE SEQUENCE [LARGE SCALE GENOMIC DNA]</scope>
</reference>
<reference evidence="2" key="3">
    <citation type="submission" date="2025-09" db="UniProtKB">
        <authorList>
            <consortium name="Ensembl"/>
        </authorList>
    </citation>
    <scope>IDENTIFICATION</scope>
</reference>
<dbReference type="Ensembl" id="ENSOTST00005148764.1">
    <property type="protein sequence ID" value="ENSOTSP00005151147.1"/>
    <property type="gene ID" value="ENSOTSG00005053013.1"/>
</dbReference>
<dbReference type="Proteomes" id="UP000694402">
    <property type="component" value="Unassembled WGS sequence"/>
</dbReference>
<evidence type="ECO:0000313" key="3">
    <source>
        <dbReference type="Proteomes" id="UP000694402"/>
    </source>
</evidence>